<evidence type="ECO:0000313" key="2">
    <source>
        <dbReference type="Proteomes" id="UP000037460"/>
    </source>
</evidence>
<gene>
    <name evidence="1" type="ORF">Ctob_013202</name>
</gene>
<name>A0A0M0LPG0_9EUKA</name>
<comment type="caution">
    <text evidence="1">The sequence shown here is derived from an EMBL/GenBank/DDBJ whole genome shotgun (WGS) entry which is preliminary data.</text>
</comment>
<evidence type="ECO:0000313" key="1">
    <source>
        <dbReference type="EMBL" id="KOO52896.1"/>
    </source>
</evidence>
<organism evidence="1 2">
    <name type="scientific">Chrysochromulina tobinii</name>
    <dbReference type="NCBI Taxonomy" id="1460289"/>
    <lineage>
        <taxon>Eukaryota</taxon>
        <taxon>Haptista</taxon>
        <taxon>Haptophyta</taxon>
        <taxon>Prymnesiophyceae</taxon>
        <taxon>Prymnesiales</taxon>
        <taxon>Chrysochromulinaceae</taxon>
        <taxon>Chrysochromulina</taxon>
    </lineage>
</organism>
<dbReference type="AlphaFoldDB" id="A0A0M0LPG0"/>
<accession>A0A0M0LPG0</accession>
<keyword evidence="2" id="KW-1185">Reference proteome</keyword>
<proteinExistence type="predicted"/>
<protein>
    <submittedName>
        <fullName evidence="1">Uncharacterized protein</fullName>
    </submittedName>
</protein>
<reference evidence="2" key="1">
    <citation type="journal article" date="2015" name="PLoS Genet.">
        <title>Genome Sequence and Transcriptome Analyses of Chrysochromulina tobin: Metabolic Tools for Enhanced Algal Fitness in the Prominent Order Prymnesiales (Haptophyceae).</title>
        <authorList>
            <person name="Hovde B.T."/>
            <person name="Deodato C.R."/>
            <person name="Hunsperger H.M."/>
            <person name="Ryken S.A."/>
            <person name="Yost W."/>
            <person name="Jha R.K."/>
            <person name="Patterson J."/>
            <person name="Monnat R.J. Jr."/>
            <person name="Barlow S.B."/>
            <person name="Starkenburg S.R."/>
            <person name="Cattolico R.A."/>
        </authorList>
    </citation>
    <scope>NUCLEOTIDE SEQUENCE</scope>
    <source>
        <strain evidence="2">CCMP291</strain>
    </source>
</reference>
<dbReference type="Proteomes" id="UP000037460">
    <property type="component" value="Unassembled WGS sequence"/>
</dbReference>
<dbReference type="EMBL" id="JWZX01000464">
    <property type="protein sequence ID" value="KOO52896.1"/>
    <property type="molecule type" value="Genomic_DNA"/>
</dbReference>
<sequence length="318" mass="34432">MATSRKQNVRGSTNWKFPLHDPAADFNAIGVPLGVRHPRGPEPAEPPTTALAYSTPAIPKYGALNEAAELAASAMFTVSRKDQKMSGWATQTLTHTDYIDPDTARWGKLGIMTRERMQVADKFGDIAVPHPSRVTTAPMRPAPPEKTGFTRGAATHGAHMLTGGFVYVEPEVAVSPAPDPYSLPERISGRKMTSGFAIGNNELERTSPPVDAESHYMISSIGYPGANFKVDKYGDLVARSPTLIDLAAARGAKPVDGAHIKVETSGFTRTKTNPSAGAVPDLIRTAERELHPTQVLLRKMNDPIECTDPHAHKMRTRH</sequence>